<feature type="chain" id="PRO_5041987625" evidence="1">
    <location>
        <begin position="20"/>
        <end position="1209"/>
    </location>
</feature>
<dbReference type="SUPFAM" id="SSF51126">
    <property type="entry name" value="Pectin lyase-like"/>
    <property type="match status" value="1"/>
</dbReference>
<gene>
    <name evidence="2" type="ORF">CYMTET_38522</name>
</gene>
<sequence length="1209" mass="124985">MTILVVAVLFQVTTFCALAAPAGWCGDLGSSGLCGAQPVSFLNSSQYQDGTAQSGPFLINYGGSHHTHDQSSFPLIFDFLSGTWFSNLETRGVQPGPRQKNVLAVTEDGRVFTIGGASVSDNALYQLDLQTYTWSGLTTSGHAPLVSGKAFADGALTRQGWICGVHSPSWGILVALRNYLLLVYLTSDTETAYTAGGCHSAAHQLDLSTLVWSNHTGADGCSCYSTAVSCSGCFSWLRATNHAALGDMLYVLRDDAMFAYNAVAVAWSKVNAALGCCGVPSGVDASRVTHYVRMTAVAGDNTESKLWIFTDDVIYAYSPTSHSMVVQESCYDGRCARIIDGTSTTRACEAASSDGWNYTSFEALPFPLSAHRAADATYDNFYMYPYRFNELGVRSAFGSFEDLSWPKLAGVVPQLAHFGQELMPLKHQALALRDQAYIIGCSASSSAEPELYAYDTVAASFAALGSLPASLCTSADGFTAAADPVKGKLNVLWRPSNTACEMWVYDVASATWASSTLEGADAATVCCRGASLASGNGVVYAYGGCTPEDSSAAVCSDVAVPACESLGLATIAQTEGLYYVSRKVVESKSNRRSLAGLAVVGSRVYTHGGVLTASGAVASMALQFVDVDGSAWELLSHVAVPSMMTMRACPHLLAHGENLLTVGTAYNSTSAAHLAFYISLGEGASSWREIHLSEVAQSNHVAPHRAAFTMLQSGLILALTNTAAGNPGLYSLQPFKQTSWDADLAPLLGTRLRLASEYEVLKLPAGAYLLSRAIQLDRGAAAHLALLGEGSSVTSLSVVGGEGTAIELEGVQGVAISGLTLQDCRGPAEGGAMRISSYTASDSCPALTDVSFVNVSARQGGAVYMAAVPCNMSFSAVRFLHCTAVGTSGEGGAVYMDEASAHFSSSTFQRNSAASAAGVLLASSNATFIGTDFTENKAAHGGGGAVAAFLSDWAAEDCVFTANAAAGDGGAVNVALGGGSGGVGGGHTSLRRCTFSSNSAQQDGGAVASRQTDVSIEECAFTGNAAGDYGGAIDVSEPLGAKALVLSSSAFTGNVAAAGTGGALAIRNSRATESSMHSITDSSFSENSALSGGGYSLLHLFGAHVDVSGCAFSANSAEKWGGAVHVDRTCLTANGTNAALEHSVESTRMVSNTADVAGGAIFFPLVCGGISCAGVAAINVTCRGAAWPSPGEVRSCRHCQKLPPRRLEE</sequence>
<evidence type="ECO:0000313" key="3">
    <source>
        <dbReference type="Proteomes" id="UP001190700"/>
    </source>
</evidence>
<feature type="signal peptide" evidence="1">
    <location>
        <begin position="1"/>
        <end position="19"/>
    </location>
</feature>
<keyword evidence="3" id="KW-1185">Reference proteome</keyword>
<dbReference type="EMBL" id="LGRX02025590">
    <property type="protein sequence ID" value="KAK3252170.1"/>
    <property type="molecule type" value="Genomic_DNA"/>
</dbReference>
<evidence type="ECO:0000313" key="2">
    <source>
        <dbReference type="EMBL" id="KAK3252170.1"/>
    </source>
</evidence>
<dbReference type="SUPFAM" id="SSF117281">
    <property type="entry name" value="Kelch motif"/>
    <property type="match status" value="2"/>
</dbReference>
<name>A0AAE0CDM0_9CHLO</name>
<reference evidence="2 3" key="1">
    <citation type="journal article" date="2015" name="Genome Biol. Evol.">
        <title>Comparative Genomics of a Bacterivorous Green Alga Reveals Evolutionary Causalities and Consequences of Phago-Mixotrophic Mode of Nutrition.</title>
        <authorList>
            <person name="Burns J.A."/>
            <person name="Paasch A."/>
            <person name="Narechania A."/>
            <person name="Kim E."/>
        </authorList>
    </citation>
    <scope>NUCLEOTIDE SEQUENCE [LARGE SCALE GENOMIC DNA]</scope>
    <source>
        <strain evidence="2 3">PLY_AMNH</strain>
    </source>
</reference>
<dbReference type="InterPro" id="IPR015915">
    <property type="entry name" value="Kelch-typ_b-propeller"/>
</dbReference>
<comment type="caution">
    <text evidence="2">The sequence shown here is derived from an EMBL/GenBank/DDBJ whole genome shotgun (WGS) entry which is preliminary data.</text>
</comment>
<proteinExistence type="predicted"/>
<dbReference type="AlphaFoldDB" id="A0AAE0CDM0"/>
<organism evidence="2 3">
    <name type="scientific">Cymbomonas tetramitiformis</name>
    <dbReference type="NCBI Taxonomy" id="36881"/>
    <lineage>
        <taxon>Eukaryota</taxon>
        <taxon>Viridiplantae</taxon>
        <taxon>Chlorophyta</taxon>
        <taxon>Pyramimonadophyceae</taxon>
        <taxon>Pyramimonadales</taxon>
        <taxon>Pyramimonadaceae</taxon>
        <taxon>Cymbomonas</taxon>
    </lineage>
</organism>
<dbReference type="PANTHER" id="PTHR11319">
    <property type="entry name" value="G PROTEIN-COUPLED RECEPTOR-RELATED"/>
    <property type="match status" value="1"/>
</dbReference>
<dbReference type="PANTHER" id="PTHR11319:SF35">
    <property type="entry name" value="OUTER MEMBRANE PROTEIN PMPC-RELATED"/>
    <property type="match status" value="1"/>
</dbReference>
<protein>
    <submittedName>
        <fullName evidence="2">Uncharacterized protein</fullName>
    </submittedName>
</protein>
<accession>A0AAE0CDM0</accession>
<keyword evidence="1" id="KW-0732">Signal</keyword>
<dbReference type="Proteomes" id="UP001190700">
    <property type="component" value="Unassembled WGS sequence"/>
</dbReference>
<evidence type="ECO:0000256" key="1">
    <source>
        <dbReference type="SAM" id="SignalP"/>
    </source>
</evidence>
<dbReference type="Gene3D" id="2.120.10.80">
    <property type="entry name" value="Kelch-type beta propeller"/>
    <property type="match status" value="2"/>
</dbReference>
<dbReference type="InterPro" id="IPR011050">
    <property type="entry name" value="Pectin_lyase_fold/virulence"/>
</dbReference>